<organism evidence="1 2">
    <name type="scientific">Botryobasidium botryosum (strain FD-172 SS1)</name>
    <dbReference type="NCBI Taxonomy" id="930990"/>
    <lineage>
        <taxon>Eukaryota</taxon>
        <taxon>Fungi</taxon>
        <taxon>Dikarya</taxon>
        <taxon>Basidiomycota</taxon>
        <taxon>Agaricomycotina</taxon>
        <taxon>Agaricomycetes</taxon>
        <taxon>Cantharellales</taxon>
        <taxon>Botryobasidiaceae</taxon>
        <taxon>Botryobasidium</taxon>
    </lineage>
</organism>
<name>A0A067M890_BOTB1</name>
<accession>A0A067M890</accession>
<evidence type="ECO:0000313" key="1">
    <source>
        <dbReference type="EMBL" id="KDQ10905.1"/>
    </source>
</evidence>
<sequence length="130" mass="15027">MDNFFIYVAYFRPAYRDARCHWVMWICTDPEAALGVSFDVEGSTRNWTKRSSTRHSPAMSNSYGGMVKVGDVPRDELDDVIADISTVRVDNRGENWNCQSYIMAIMRMLEINGYVYPGQSRSISQRIPQW</sequence>
<dbReference type="EMBL" id="KL198063">
    <property type="protein sequence ID" value="KDQ10905.1"/>
    <property type="molecule type" value="Genomic_DNA"/>
</dbReference>
<dbReference type="Proteomes" id="UP000027195">
    <property type="component" value="Unassembled WGS sequence"/>
</dbReference>
<dbReference type="OrthoDB" id="37659at2759"/>
<proteinExistence type="predicted"/>
<dbReference type="InParanoid" id="A0A067M890"/>
<dbReference type="AlphaFoldDB" id="A0A067M890"/>
<evidence type="ECO:0000313" key="2">
    <source>
        <dbReference type="Proteomes" id="UP000027195"/>
    </source>
</evidence>
<protein>
    <submittedName>
        <fullName evidence="1">Uncharacterized protein</fullName>
    </submittedName>
</protein>
<dbReference type="InterPro" id="IPR046670">
    <property type="entry name" value="DUF6540"/>
</dbReference>
<dbReference type="HOGENOM" id="CLU_1937811_0_0_1"/>
<gene>
    <name evidence="1" type="ORF">BOTBODRAFT_471987</name>
</gene>
<dbReference type="Pfam" id="PF20174">
    <property type="entry name" value="DUF6540"/>
    <property type="match status" value="1"/>
</dbReference>
<reference evidence="2" key="1">
    <citation type="journal article" date="2014" name="Proc. Natl. Acad. Sci. U.S.A.">
        <title>Extensive sampling of basidiomycete genomes demonstrates inadequacy of the white-rot/brown-rot paradigm for wood decay fungi.</title>
        <authorList>
            <person name="Riley R."/>
            <person name="Salamov A.A."/>
            <person name="Brown D.W."/>
            <person name="Nagy L.G."/>
            <person name="Floudas D."/>
            <person name="Held B.W."/>
            <person name="Levasseur A."/>
            <person name="Lombard V."/>
            <person name="Morin E."/>
            <person name="Otillar R."/>
            <person name="Lindquist E.A."/>
            <person name="Sun H."/>
            <person name="LaButti K.M."/>
            <person name="Schmutz J."/>
            <person name="Jabbour D."/>
            <person name="Luo H."/>
            <person name="Baker S.E."/>
            <person name="Pisabarro A.G."/>
            <person name="Walton J.D."/>
            <person name="Blanchette R.A."/>
            <person name="Henrissat B."/>
            <person name="Martin F."/>
            <person name="Cullen D."/>
            <person name="Hibbett D.S."/>
            <person name="Grigoriev I.V."/>
        </authorList>
    </citation>
    <scope>NUCLEOTIDE SEQUENCE [LARGE SCALE GENOMIC DNA]</scope>
    <source>
        <strain evidence="2">FD-172 SS1</strain>
    </source>
</reference>
<keyword evidence="2" id="KW-1185">Reference proteome</keyword>